<dbReference type="EMBL" id="CAXKWB010002607">
    <property type="protein sequence ID" value="CAL4067267.1"/>
    <property type="molecule type" value="Genomic_DNA"/>
</dbReference>
<dbReference type="InterPro" id="IPR003591">
    <property type="entry name" value="Leu-rich_rpt_typical-subtyp"/>
</dbReference>
<keyword evidence="1" id="KW-0433">Leucine-rich repeat</keyword>
<reference evidence="3 4" key="1">
    <citation type="submission" date="2024-05" db="EMBL/GenBank/DDBJ databases">
        <authorList>
            <person name="Wallberg A."/>
        </authorList>
    </citation>
    <scope>NUCLEOTIDE SEQUENCE [LARGE SCALE GENOMIC DNA]</scope>
</reference>
<gene>
    <name evidence="3" type="ORF">MNOR_LOCUS6343</name>
</gene>
<evidence type="ECO:0000313" key="3">
    <source>
        <dbReference type="EMBL" id="CAL4067267.1"/>
    </source>
</evidence>
<dbReference type="InterPro" id="IPR026906">
    <property type="entry name" value="LRR_5"/>
</dbReference>
<protein>
    <submittedName>
        <fullName evidence="3">Uncharacterized protein</fullName>
    </submittedName>
</protein>
<name>A0AAV2Q2S6_MEGNR</name>
<dbReference type="PANTHER" id="PTHR45712:SF22">
    <property type="entry name" value="INSULIN-LIKE GROWTH FACTOR-BINDING PROTEIN COMPLEX ACID LABILE SUBUNIT"/>
    <property type="match status" value="1"/>
</dbReference>
<dbReference type="Proteomes" id="UP001497623">
    <property type="component" value="Unassembled WGS sequence"/>
</dbReference>
<keyword evidence="2" id="KW-0677">Repeat</keyword>
<sequence length="343" mass="39413">LLFDFCSMNMILNTSSILVIFLNVTFIDANIGQVNPYENEPVGSRTRDLRIPRDVIYISSEENLPVDLICPSSVDISPCSCHYTSKEGIIMICNEVEDEQELARVFQANFPVPHINSFRIWYTENLDYLSNGVFGAITFETVEIVYSGLTYIENEVFINSKETLRELDISFNSINNSFNFENLEQYTNLEYLDIGFNQFTEFPMFQSLSLHYLSLGGNPIKYLPVNALDHLPNIIALHLDNCLIEDLPQNMFYNQQYLNSIELSFNLLNHIPIDTFSFNNSQIRGIWLNDNNISAIEEDAFSGISDTTLELRNNNIQTLDEQVYRRLLDNNVELVLEGNVLQC</sequence>
<dbReference type="InterPro" id="IPR032675">
    <property type="entry name" value="LRR_dom_sf"/>
</dbReference>
<dbReference type="PROSITE" id="PS51450">
    <property type="entry name" value="LRR"/>
    <property type="match status" value="1"/>
</dbReference>
<dbReference type="SMART" id="SM00369">
    <property type="entry name" value="LRR_TYP"/>
    <property type="match status" value="6"/>
</dbReference>
<dbReference type="PANTHER" id="PTHR45712">
    <property type="entry name" value="AGAP008170-PA"/>
    <property type="match status" value="1"/>
</dbReference>
<organism evidence="3 4">
    <name type="scientific">Meganyctiphanes norvegica</name>
    <name type="common">Northern krill</name>
    <name type="synonym">Thysanopoda norvegica</name>
    <dbReference type="NCBI Taxonomy" id="48144"/>
    <lineage>
        <taxon>Eukaryota</taxon>
        <taxon>Metazoa</taxon>
        <taxon>Ecdysozoa</taxon>
        <taxon>Arthropoda</taxon>
        <taxon>Crustacea</taxon>
        <taxon>Multicrustacea</taxon>
        <taxon>Malacostraca</taxon>
        <taxon>Eumalacostraca</taxon>
        <taxon>Eucarida</taxon>
        <taxon>Euphausiacea</taxon>
        <taxon>Euphausiidae</taxon>
        <taxon>Meganyctiphanes</taxon>
    </lineage>
</organism>
<evidence type="ECO:0000256" key="2">
    <source>
        <dbReference type="ARBA" id="ARBA00022737"/>
    </source>
</evidence>
<feature type="non-terminal residue" evidence="3">
    <location>
        <position position="1"/>
    </location>
</feature>
<accession>A0AAV2Q2S6</accession>
<dbReference type="InterPro" id="IPR050333">
    <property type="entry name" value="SLRP"/>
</dbReference>
<keyword evidence="4" id="KW-1185">Reference proteome</keyword>
<evidence type="ECO:0000313" key="4">
    <source>
        <dbReference type="Proteomes" id="UP001497623"/>
    </source>
</evidence>
<dbReference type="SUPFAM" id="SSF52058">
    <property type="entry name" value="L domain-like"/>
    <property type="match status" value="1"/>
</dbReference>
<evidence type="ECO:0000256" key="1">
    <source>
        <dbReference type="ARBA" id="ARBA00022614"/>
    </source>
</evidence>
<dbReference type="InterPro" id="IPR001611">
    <property type="entry name" value="Leu-rich_rpt"/>
</dbReference>
<dbReference type="AlphaFoldDB" id="A0AAV2Q2S6"/>
<dbReference type="Pfam" id="PF13306">
    <property type="entry name" value="LRR_5"/>
    <property type="match status" value="2"/>
</dbReference>
<comment type="caution">
    <text evidence="3">The sequence shown here is derived from an EMBL/GenBank/DDBJ whole genome shotgun (WGS) entry which is preliminary data.</text>
</comment>
<dbReference type="Gene3D" id="3.80.10.10">
    <property type="entry name" value="Ribonuclease Inhibitor"/>
    <property type="match status" value="1"/>
</dbReference>
<proteinExistence type="predicted"/>